<feature type="domain" description="Solute-binding protein family 5" evidence="2">
    <location>
        <begin position="184"/>
        <end position="496"/>
    </location>
</feature>
<reference evidence="5" key="1">
    <citation type="journal article" date="2019" name="Int. J. Syst. Evol. Microbiol.">
        <title>The Global Catalogue of Microorganisms (GCM) 10K type strain sequencing project: providing services to taxonomists for standard genome sequencing and annotation.</title>
        <authorList>
            <consortium name="The Broad Institute Genomics Platform"/>
            <consortium name="The Broad Institute Genome Sequencing Center for Infectious Disease"/>
            <person name="Wu L."/>
            <person name="Ma J."/>
        </authorList>
    </citation>
    <scope>NUCLEOTIDE SEQUENCE [LARGE SCALE GENOMIC DNA]</scope>
    <source>
        <strain evidence="5">CGMCC 1.18439</strain>
    </source>
</reference>
<dbReference type="Gene3D" id="3.40.190.10">
    <property type="entry name" value="Periplasmic binding protein-like II"/>
    <property type="match status" value="1"/>
</dbReference>
<evidence type="ECO:0000259" key="2">
    <source>
        <dbReference type="Pfam" id="PF00496"/>
    </source>
</evidence>
<organism evidence="4 5">
    <name type="scientific">Deinococcus piscis</name>
    <dbReference type="NCBI Taxonomy" id="394230"/>
    <lineage>
        <taxon>Bacteria</taxon>
        <taxon>Thermotogati</taxon>
        <taxon>Deinococcota</taxon>
        <taxon>Deinococci</taxon>
        <taxon>Deinococcales</taxon>
        <taxon>Deinococcaceae</taxon>
        <taxon>Deinococcus</taxon>
    </lineage>
</organism>
<comment type="caution">
    <text evidence="4">The sequence shown here is derived from an EMBL/GenBank/DDBJ whole genome shotgun (WGS) entry which is preliminary data.</text>
</comment>
<dbReference type="RefSeq" id="WP_189642269.1">
    <property type="nucleotide sequence ID" value="NZ_BNAL01000005.1"/>
</dbReference>
<dbReference type="PANTHER" id="PTHR30290">
    <property type="entry name" value="PERIPLASMIC BINDING COMPONENT OF ABC TRANSPORTER"/>
    <property type="match status" value="1"/>
</dbReference>
<sequence>MAHLSSFLPVWLWPTPDWQWLSLREALVREQSDELQLRVRMADVAALWGCSPKTARRTLQRWQAQGRCRYEAGQGRGQWSRLTFAELAEPQVRALAAALAGAGRLDEWSRLNTLGFPAPWTRPPEVQRLFGLHHGEEGQDRLRLLVTRPLTSLNPLNSWVTLESWLLHQVFDGLTAQSPESGPPRPALAHHWAADAVGLTWHFYLRKGVRFHHGERLTAEHVIRTLERVQAHAAWSLPSLREALALDDYTVQLRLAAPDPLLPRRMAQTPLLIQPHEPVSAPPAGGLPELSGTGAFRCQAFTGGLRLQAFDDHWAGRPLLDEAEFYFAPPSARGGRMELRGADPAAAQPHLAVEKGVQFLIWNSRRPAAHELALRQAVAELHDIRAFWSEMGWPAQPLASSFYPEFSAQRPAPVRSLQRARAWLERVPRPLPPLTLYALPFPDAWAEAQWLVARAQSLGLEIQVRRLRLEDDCELESQADLVLMGEVGGADTGLSFWTALHSPKLLFRRLLPPGLLREVEHILGGVGQPEADEPALIAAAERALQVSGWVNLTHHRVKEVSLSAGLSGVAPDLYGRVGLRGLWVNRWPVK</sequence>
<dbReference type="SUPFAM" id="SSF53850">
    <property type="entry name" value="Periplasmic binding protein-like II"/>
    <property type="match status" value="1"/>
</dbReference>
<dbReference type="InterPro" id="IPR025370">
    <property type="entry name" value="SgrR_HTH_N"/>
</dbReference>
<dbReference type="InterPro" id="IPR039424">
    <property type="entry name" value="SBP_5"/>
</dbReference>
<evidence type="ECO:0000313" key="5">
    <source>
        <dbReference type="Proteomes" id="UP000632154"/>
    </source>
</evidence>
<evidence type="ECO:0000259" key="3">
    <source>
        <dbReference type="Pfam" id="PF12793"/>
    </source>
</evidence>
<dbReference type="Proteomes" id="UP000632154">
    <property type="component" value="Unassembled WGS sequence"/>
</dbReference>
<dbReference type="Pfam" id="PF00496">
    <property type="entry name" value="SBP_bac_5"/>
    <property type="match status" value="1"/>
</dbReference>
<keyword evidence="5" id="KW-1185">Reference proteome</keyword>
<dbReference type="InterPro" id="IPR000914">
    <property type="entry name" value="SBP_5_dom"/>
</dbReference>
<dbReference type="Pfam" id="PF12793">
    <property type="entry name" value="SgrR_N"/>
    <property type="match status" value="1"/>
</dbReference>
<keyword evidence="1" id="KW-0238">DNA-binding</keyword>
<protein>
    <submittedName>
        <fullName evidence="4">Oligopeptide transport periplasmic protein</fullName>
    </submittedName>
</protein>
<feature type="domain" description="Transcriptional regulator SgrR N-terminal HTH" evidence="3">
    <location>
        <begin position="33"/>
        <end position="106"/>
    </location>
</feature>
<proteinExistence type="predicted"/>
<dbReference type="EMBL" id="BNAL01000005">
    <property type="protein sequence ID" value="GHF97545.1"/>
    <property type="molecule type" value="Genomic_DNA"/>
</dbReference>
<gene>
    <name evidence="4" type="ORF">GCM10017783_06780</name>
</gene>
<name>A0ABQ3K133_9DEIO</name>
<evidence type="ECO:0000256" key="1">
    <source>
        <dbReference type="ARBA" id="ARBA00023125"/>
    </source>
</evidence>
<evidence type="ECO:0000313" key="4">
    <source>
        <dbReference type="EMBL" id="GHF97545.1"/>
    </source>
</evidence>
<accession>A0ABQ3K133</accession>
<dbReference type="PANTHER" id="PTHR30290:SF72">
    <property type="entry name" value="HTH-TYPE TRANSCRIPTIONAL REGULATOR SGRR"/>
    <property type="match status" value="1"/>
</dbReference>